<name>A0A854QHL1_CRYNE</name>
<proteinExistence type="predicted"/>
<dbReference type="Proteomes" id="UP000199727">
    <property type="component" value="Unassembled WGS sequence"/>
</dbReference>
<dbReference type="AlphaFoldDB" id="A0A854QHL1"/>
<evidence type="ECO:0000313" key="2">
    <source>
        <dbReference type="Proteomes" id="UP000199727"/>
    </source>
</evidence>
<organism evidence="1 2">
    <name type="scientific">Cryptococcus neoformans Tu259-1</name>
    <dbReference type="NCBI Taxonomy" id="1230072"/>
    <lineage>
        <taxon>Eukaryota</taxon>
        <taxon>Fungi</taxon>
        <taxon>Dikarya</taxon>
        <taxon>Basidiomycota</taxon>
        <taxon>Agaricomycotina</taxon>
        <taxon>Tremellomycetes</taxon>
        <taxon>Tremellales</taxon>
        <taxon>Cryptococcaceae</taxon>
        <taxon>Cryptococcus</taxon>
        <taxon>Cryptococcus neoformans species complex</taxon>
    </lineage>
</organism>
<gene>
    <name evidence="1" type="ORF">C361_02090</name>
</gene>
<sequence length="108" mass="12359">MAGSIPFLTLGLSERDIRRLREHPSDSQTVRRLGPVSAVKISYVSTFKLTKISYQVSPLIRQENKLNVPSHLQVALNANLPTHNKYLFDPRRWQLSVQGHLLYSHGLR</sequence>
<dbReference type="EMBL" id="AMKT01000028">
    <property type="protein sequence ID" value="OXG25089.1"/>
    <property type="molecule type" value="Genomic_DNA"/>
</dbReference>
<accession>A0A854QHL1</accession>
<comment type="caution">
    <text evidence="1">The sequence shown here is derived from an EMBL/GenBank/DDBJ whole genome shotgun (WGS) entry which is preliminary data.</text>
</comment>
<reference evidence="1 2" key="1">
    <citation type="submission" date="2017-06" db="EMBL/GenBank/DDBJ databases">
        <title>Global population genomics of the pathogenic fungus Cryptococcus neoformans var. grubii.</title>
        <authorList>
            <person name="Cuomo C."/>
            <person name="Litvintseva A."/>
            <person name="Chen Y."/>
            <person name="Young S."/>
            <person name="Zeng Q."/>
            <person name="Chapman S."/>
            <person name="Gujja S."/>
            <person name="Saif S."/>
            <person name="Birren B."/>
        </authorList>
    </citation>
    <scope>NUCLEOTIDE SEQUENCE [LARGE SCALE GENOMIC DNA]</scope>
    <source>
        <strain evidence="1 2">Tu259-1</strain>
    </source>
</reference>
<evidence type="ECO:0000313" key="1">
    <source>
        <dbReference type="EMBL" id="OXG25089.1"/>
    </source>
</evidence>
<protein>
    <submittedName>
        <fullName evidence="1">Uncharacterized protein</fullName>
    </submittedName>
</protein>